<name>A0ABC9YTM7_9NOCA</name>
<dbReference type="EMBL" id="BBYQ01000040">
    <property type="protein sequence ID" value="GAP28690.1"/>
    <property type="molecule type" value="Genomic_DNA"/>
</dbReference>
<gene>
    <name evidence="3" type="ORF">NS506_06297</name>
    <name evidence="4" type="ORF">NSK11_contig00040-0044</name>
</gene>
<proteinExistence type="predicted"/>
<dbReference type="Gene3D" id="3.40.190.10">
    <property type="entry name" value="Periplasmic binding protein-like II"/>
    <property type="match status" value="2"/>
</dbReference>
<dbReference type="AlphaFoldDB" id="A0ABC9YTM7"/>
<evidence type="ECO:0000256" key="1">
    <source>
        <dbReference type="SAM" id="MobiDB-lite"/>
    </source>
</evidence>
<dbReference type="NCBIfam" id="NF046112">
    <property type="entry name" value="MSMEG_6209_Nter"/>
    <property type="match status" value="1"/>
</dbReference>
<evidence type="ECO:0000313" key="5">
    <source>
        <dbReference type="Proteomes" id="UP000037179"/>
    </source>
</evidence>
<reference evidence="4 5" key="2">
    <citation type="journal article" date="2016" name="Genome Announc.">
        <title>Draft Genome Sequence of Erythromycin- and Oxytetracycline-Sensitive Nocardia seriolae Strain U-1 (NBRC 110359).</title>
        <authorList>
            <person name="Imajoh M."/>
            <person name="Sukeda M."/>
            <person name="Shimizu M."/>
            <person name="Yamane J."/>
            <person name="Ohnishi K."/>
            <person name="Oshima S."/>
        </authorList>
    </citation>
    <scope>NUCLEOTIDE SEQUENCE [LARGE SCALE GENOMIC DNA]</scope>
    <source>
        <strain evidence="4 5">U-1</strain>
    </source>
</reference>
<organism evidence="4 5">
    <name type="scientific">Nocardia seriolae</name>
    <dbReference type="NCBI Taxonomy" id="37332"/>
    <lineage>
        <taxon>Bacteria</taxon>
        <taxon>Bacillati</taxon>
        <taxon>Actinomycetota</taxon>
        <taxon>Actinomycetes</taxon>
        <taxon>Mycobacteriales</taxon>
        <taxon>Nocardiaceae</taxon>
        <taxon>Nocardia</taxon>
    </lineage>
</organism>
<feature type="region of interest" description="Disordered" evidence="1">
    <location>
        <begin position="78"/>
        <end position="103"/>
    </location>
</feature>
<sequence length="486" mass="51867">MAVDAARKAKVPGEEKAARAEKALREVTDRLVRDYVEAHPAERVEAVVGAVRKRFEGHSVRDFVPILVERIARRELDPTRAKNGAAQVEPSAPGTSGEGAGPAAETTSVFAAVAGRFVPARVLENKRMLGVVAAGLVAVLAVGVVLAVRQPDSSSATAAAPGLTTVRGVVGSEKAEFFGDPKVAEALAQRGFKVEVESAGSRQIATSVDLGKYDFAFPSSSAAAELVQRKSGVTGKYVPFSSPMAIATFKPIADLLTQAGIVQPGATTTFDIEKYLSLAEKGVQWNQLEGNSTYSVPKNVLVSTTDPRTSNSAAMYLAVTAYVANDNSTVRGAKAEDYAVSRVSRLFTRQGYTESSSDGPFKDYLSNGMGTVPMVWVYEAQYVDAAAHGKVKPDMVLMYPKPTVMSQHTVVPLNDKGDRLGKLLTTDPDLQRLAAQHGFRPNDVTLFTDVTTAHRIPVDANLVNQVSPPDYDTLEHLLDGVAKSYN</sequence>
<dbReference type="Gene3D" id="1.10.8.1060">
    <property type="entry name" value="Corynebacterium glutamicum thioredoxin-dependent arsenate reductase, N-terminal domain"/>
    <property type="match status" value="1"/>
</dbReference>
<keyword evidence="2" id="KW-0812">Transmembrane</keyword>
<evidence type="ECO:0000313" key="4">
    <source>
        <dbReference type="EMBL" id="GAP28690.1"/>
    </source>
</evidence>
<feature type="transmembrane region" description="Helical" evidence="2">
    <location>
        <begin position="128"/>
        <end position="148"/>
    </location>
</feature>
<keyword evidence="5" id="KW-1185">Reference proteome</keyword>
<keyword evidence="2" id="KW-0472">Membrane</keyword>
<dbReference type="EMBL" id="CP017839">
    <property type="protein sequence ID" value="APB00333.1"/>
    <property type="molecule type" value="Genomic_DNA"/>
</dbReference>
<dbReference type="RefSeq" id="WP_228102884.1">
    <property type="nucleotide sequence ID" value="NZ_AP017900.1"/>
</dbReference>
<dbReference type="Proteomes" id="UP000180166">
    <property type="component" value="Chromosome"/>
</dbReference>
<evidence type="ECO:0000313" key="3">
    <source>
        <dbReference type="EMBL" id="APB00333.1"/>
    </source>
</evidence>
<keyword evidence="2" id="KW-1133">Transmembrane helix</keyword>
<dbReference type="KEGG" id="nsr:NS506_06297"/>
<protein>
    <submittedName>
        <fullName evidence="4">Uncharacterized protein</fullName>
    </submittedName>
</protein>
<dbReference type="Proteomes" id="UP000037179">
    <property type="component" value="Unassembled WGS sequence"/>
</dbReference>
<reference evidence="3 6" key="3">
    <citation type="submission" date="2016-10" db="EMBL/GenBank/DDBJ databases">
        <title>Genome sequence of Nocardia seriolae strain EM150506, isolated from Anguila japonica.</title>
        <authorList>
            <person name="Han H.-J."/>
        </authorList>
    </citation>
    <scope>NUCLEOTIDE SEQUENCE [LARGE SCALE GENOMIC DNA]</scope>
    <source>
        <strain evidence="3 6">EM150506</strain>
    </source>
</reference>
<evidence type="ECO:0000313" key="6">
    <source>
        <dbReference type="Proteomes" id="UP000180166"/>
    </source>
</evidence>
<accession>A0ABC9YTM7</accession>
<reference evidence="5" key="1">
    <citation type="submission" date="2015-07" db="EMBL/GenBank/DDBJ databases">
        <title>Nocardia seriolae U-1 whole genome shotgun sequence.</title>
        <authorList>
            <person name="Imajoh M."/>
            <person name="Fukumoto Y."/>
            <person name="Sukeda M."/>
            <person name="Yamane J."/>
            <person name="Yamasaki K."/>
            <person name="Shimizu M."/>
            <person name="Ohnishi K."/>
            <person name="Oshima S."/>
        </authorList>
    </citation>
    <scope>NUCLEOTIDE SEQUENCE [LARGE SCALE GENOMIC DNA]</scope>
    <source>
        <strain evidence="5">U-1</strain>
    </source>
</reference>
<evidence type="ECO:0000256" key="2">
    <source>
        <dbReference type="SAM" id="Phobius"/>
    </source>
</evidence>
<dbReference type="SUPFAM" id="SSF53850">
    <property type="entry name" value="Periplasmic binding protein-like II"/>
    <property type="match status" value="1"/>
</dbReference>